<proteinExistence type="predicted"/>
<feature type="compositionally biased region" description="Basic and acidic residues" evidence="1">
    <location>
        <begin position="134"/>
        <end position="145"/>
    </location>
</feature>
<feature type="compositionally biased region" description="Acidic residues" evidence="1">
    <location>
        <begin position="152"/>
        <end position="172"/>
    </location>
</feature>
<feature type="region of interest" description="Disordered" evidence="1">
    <location>
        <begin position="69"/>
        <end position="186"/>
    </location>
</feature>
<keyword evidence="2" id="KW-0472">Membrane</keyword>
<dbReference type="Proteomes" id="UP000509241">
    <property type="component" value="Chromosome"/>
</dbReference>
<protein>
    <submittedName>
        <fullName evidence="3">Uncharacterized protein</fullName>
    </submittedName>
</protein>
<evidence type="ECO:0000313" key="4">
    <source>
        <dbReference type="Proteomes" id="UP000509241"/>
    </source>
</evidence>
<gene>
    <name evidence="3" type="ORF">HYG82_07805</name>
</gene>
<dbReference type="GeneID" id="56033186"/>
<evidence type="ECO:0000256" key="2">
    <source>
        <dbReference type="SAM" id="Phobius"/>
    </source>
</evidence>
<name>A0A7D5KCQ6_9EURY</name>
<sequence length="186" mass="20075">MRIRTPDRDRANSASRTDLTANPPSVDRYVRYLLIAGVVLAFTYAVRRLFGSNDGGIRSVDEFQERAADAVPDELTEPTATIPIGEPGDDEPETDDEVPAETNEAPAGADDADAIDETATNAEYAADRSDEEIAERAEPDVRTEPAEPGEMTVDESVAEDLLDADTDPDSAADGDRKSEDAEETEE</sequence>
<keyword evidence="4" id="KW-1185">Reference proteome</keyword>
<keyword evidence="2" id="KW-1133">Transmembrane helix</keyword>
<evidence type="ECO:0000313" key="3">
    <source>
        <dbReference type="EMBL" id="QLG48756.1"/>
    </source>
</evidence>
<feature type="transmembrane region" description="Helical" evidence="2">
    <location>
        <begin position="29"/>
        <end position="46"/>
    </location>
</feature>
<feature type="compositionally biased region" description="Basic and acidic residues" evidence="1">
    <location>
        <begin position="1"/>
        <end position="11"/>
    </location>
</feature>
<dbReference type="AlphaFoldDB" id="A0A7D5KCQ6"/>
<organism evidence="3 4">
    <name type="scientific">Natrinema halophilum</name>
    <dbReference type="NCBI Taxonomy" id="1699371"/>
    <lineage>
        <taxon>Archaea</taxon>
        <taxon>Methanobacteriati</taxon>
        <taxon>Methanobacteriota</taxon>
        <taxon>Stenosarchaea group</taxon>
        <taxon>Halobacteria</taxon>
        <taxon>Halobacteriales</taxon>
        <taxon>Natrialbaceae</taxon>
        <taxon>Natrinema</taxon>
    </lineage>
</organism>
<accession>A0A7D5KCQ6</accession>
<dbReference type="EMBL" id="CP058601">
    <property type="protein sequence ID" value="QLG48756.1"/>
    <property type="molecule type" value="Genomic_DNA"/>
</dbReference>
<feature type="compositionally biased region" description="Acidic residues" evidence="1">
    <location>
        <begin position="87"/>
        <end position="99"/>
    </location>
</feature>
<feature type="compositionally biased region" description="Polar residues" evidence="1">
    <location>
        <begin position="12"/>
        <end position="22"/>
    </location>
</feature>
<dbReference type="RefSeq" id="WP_179260493.1">
    <property type="nucleotide sequence ID" value="NZ_CP058601.1"/>
</dbReference>
<dbReference type="KEGG" id="haly:HYG82_07805"/>
<keyword evidence="2" id="KW-0812">Transmembrane</keyword>
<feature type="region of interest" description="Disordered" evidence="1">
    <location>
        <begin position="1"/>
        <end position="22"/>
    </location>
</feature>
<evidence type="ECO:0000256" key="1">
    <source>
        <dbReference type="SAM" id="MobiDB-lite"/>
    </source>
</evidence>
<reference evidence="3 4" key="1">
    <citation type="submission" date="2020-07" db="EMBL/GenBank/DDBJ databases">
        <authorList>
            <person name="Cui H."/>
        </authorList>
    </citation>
    <scope>NUCLEOTIDE SEQUENCE [LARGE SCALE GENOMIC DNA]</scope>
    <source>
        <strain evidence="3 4">YPL8</strain>
    </source>
</reference>
<dbReference type="OrthoDB" id="187600at2157"/>